<comment type="caution">
    <text evidence="1">The sequence shown here is derived from an EMBL/GenBank/DDBJ whole genome shotgun (WGS) entry which is preliminary data.</text>
</comment>
<dbReference type="OrthoDB" id="2387492at2759"/>
<organism evidence="1 2">
    <name type="scientific">Gigaspora rosea</name>
    <dbReference type="NCBI Taxonomy" id="44941"/>
    <lineage>
        <taxon>Eukaryota</taxon>
        <taxon>Fungi</taxon>
        <taxon>Fungi incertae sedis</taxon>
        <taxon>Mucoromycota</taxon>
        <taxon>Glomeromycotina</taxon>
        <taxon>Glomeromycetes</taxon>
        <taxon>Diversisporales</taxon>
        <taxon>Gigasporaceae</taxon>
        <taxon>Gigaspora</taxon>
    </lineage>
</organism>
<proteinExistence type="predicted"/>
<dbReference type="EMBL" id="QKWP01000558">
    <property type="protein sequence ID" value="RIB18163.1"/>
    <property type="molecule type" value="Genomic_DNA"/>
</dbReference>
<dbReference type="AlphaFoldDB" id="A0A397VDX9"/>
<reference evidence="1 2" key="1">
    <citation type="submission" date="2018-06" db="EMBL/GenBank/DDBJ databases">
        <title>Comparative genomics reveals the genomic features of Rhizophagus irregularis, R. cerebriforme, R. diaphanum and Gigaspora rosea, and their symbiotic lifestyle signature.</title>
        <authorList>
            <person name="Morin E."/>
            <person name="San Clemente H."/>
            <person name="Chen E.C.H."/>
            <person name="De La Providencia I."/>
            <person name="Hainaut M."/>
            <person name="Kuo A."/>
            <person name="Kohler A."/>
            <person name="Murat C."/>
            <person name="Tang N."/>
            <person name="Roy S."/>
            <person name="Loubradou J."/>
            <person name="Henrissat B."/>
            <person name="Grigoriev I.V."/>
            <person name="Corradi N."/>
            <person name="Roux C."/>
            <person name="Martin F.M."/>
        </authorList>
    </citation>
    <scope>NUCLEOTIDE SEQUENCE [LARGE SCALE GENOMIC DNA]</scope>
    <source>
        <strain evidence="1 2">DAOM 194757</strain>
    </source>
</reference>
<dbReference type="Proteomes" id="UP000266673">
    <property type="component" value="Unassembled WGS sequence"/>
</dbReference>
<accession>A0A397VDX9</accession>
<keyword evidence="2" id="KW-1185">Reference proteome</keyword>
<gene>
    <name evidence="1" type="ORF">C2G38_1369986</name>
</gene>
<protein>
    <submittedName>
        <fullName evidence="1">Uncharacterized protein</fullName>
    </submittedName>
</protein>
<sequence length="176" mass="20285">MRYNNTTSGKIKRAIIAFEDVSSFLEGKVDAPSWVLEARKLGKDVRYLKPKEILWMRPRVICGKRTNVEELGFDHPICSGILDVSSESLNKISPQLRTTFKAPSRRYLIPPNQMLMKFCEDFVRKEEEKRQTKTSNTLSDVSFGKFIDSSEELIELTKQLLEALGRNWASPKWNSL</sequence>
<name>A0A397VDX9_9GLOM</name>
<evidence type="ECO:0000313" key="2">
    <source>
        <dbReference type="Proteomes" id="UP000266673"/>
    </source>
</evidence>
<evidence type="ECO:0000313" key="1">
    <source>
        <dbReference type="EMBL" id="RIB18163.1"/>
    </source>
</evidence>